<name>A0A9D3RR46_ANGAN</name>
<dbReference type="InterPro" id="IPR004279">
    <property type="entry name" value="Perilipin"/>
</dbReference>
<organism evidence="5 6">
    <name type="scientific">Anguilla anguilla</name>
    <name type="common">European freshwater eel</name>
    <name type="synonym">Muraena anguilla</name>
    <dbReference type="NCBI Taxonomy" id="7936"/>
    <lineage>
        <taxon>Eukaryota</taxon>
        <taxon>Metazoa</taxon>
        <taxon>Chordata</taxon>
        <taxon>Craniata</taxon>
        <taxon>Vertebrata</taxon>
        <taxon>Euteleostomi</taxon>
        <taxon>Actinopterygii</taxon>
        <taxon>Neopterygii</taxon>
        <taxon>Teleostei</taxon>
        <taxon>Anguilliformes</taxon>
        <taxon>Anguillidae</taxon>
        <taxon>Anguilla</taxon>
    </lineage>
</organism>
<feature type="compositionally biased region" description="Polar residues" evidence="4">
    <location>
        <begin position="411"/>
        <end position="435"/>
    </location>
</feature>
<evidence type="ECO:0000256" key="1">
    <source>
        <dbReference type="ARBA" id="ARBA00004502"/>
    </source>
</evidence>
<dbReference type="GO" id="GO:0006629">
    <property type="term" value="P:lipid metabolic process"/>
    <property type="evidence" value="ECO:0007669"/>
    <property type="project" value="InterPro"/>
</dbReference>
<evidence type="ECO:0008006" key="7">
    <source>
        <dbReference type="Google" id="ProtNLM"/>
    </source>
</evidence>
<keyword evidence="3" id="KW-0551">Lipid droplet</keyword>
<comment type="caution">
    <text evidence="5">The sequence shown here is derived from an EMBL/GenBank/DDBJ whole genome shotgun (WGS) entry which is preliminary data.</text>
</comment>
<dbReference type="AlphaFoldDB" id="A0A9D3RR46"/>
<comment type="similarity">
    <text evidence="2">Belongs to the perilipin family.</text>
</comment>
<protein>
    <recommendedName>
        <fullName evidence="7">Perilipin</fullName>
    </recommendedName>
</protein>
<dbReference type="Pfam" id="PF03036">
    <property type="entry name" value="Perilipin"/>
    <property type="match status" value="1"/>
</dbReference>
<dbReference type="SUPFAM" id="SSF109775">
    <property type="entry name" value="Mannose-6-phosphate receptor binding protein 1 (Tip47), C-terminal domain"/>
    <property type="match status" value="1"/>
</dbReference>
<sequence>MAPEKTEPPCTKDGSLQGSAFLRLLNLPVISSTCEMVERTYSSTKHTHPLICSVCGVYERGAKTAGSLAVWSVKPAIHRLEPQIEAVNNLACRGLDRLEKKIPALQYPPEKLASDISEAFALAVQSARQGIAGTFSSTSDAALGLAGGGYQLTWSTVSDGVSYVMNSRPVLLATEGADTALTLTEHLVNYILPATDEEMEEEAPWEEGADGEDPASQPGYRRLGALASTVCRRAYSHTASRLRRTGTRGRQLVMGVPGVTPLTAIAAKNLEMAGGVVLGLQSTVEGLFGGTDKQTEKERRKKKEGEVLKSGGLRGLVSGLGQQMRSACVSVVSVVKNAPSATLGRAKDGTGALLETLGIARQHVLETASHYGLLPGSSPEGGANGACTAIKEEEEEEEALNPSENSERDQSPTPADSGISQTSDVAQSLQQKVLE</sequence>
<dbReference type="EMBL" id="JAFIRN010000011">
    <property type="protein sequence ID" value="KAG5839730.1"/>
    <property type="molecule type" value="Genomic_DNA"/>
</dbReference>
<gene>
    <name evidence="5" type="ORF">ANANG_G00208040</name>
</gene>
<dbReference type="InterPro" id="IPR042998">
    <property type="entry name" value="PLIN1"/>
</dbReference>
<proteinExistence type="inferred from homology"/>
<dbReference type="GO" id="GO:0005811">
    <property type="term" value="C:lipid droplet"/>
    <property type="evidence" value="ECO:0007669"/>
    <property type="project" value="UniProtKB-SubCell"/>
</dbReference>
<keyword evidence="6" id="KW-1185">Reference proteome</keyword>
<evidence type="ECO:0000256" key="2">
    <source>
        <dbReference type="ARBA" id="ARBA00006311"/>
    </source>
</evidence>
<evidence type="ECO:0000313" key="5">
    <source>
        <dbReference type="EMBL" id="KAG5839730.1"/>
    </source>
</evidence>
<accession>A0A9D3RR46</accession>
<reference evidence="5" key="1">
    <citation type="submission" date="2021-01" db="EMBL/GenBank/DDBJ databases">
        <title>A chromosome-scale assembly of European eel, Anguilla anguilla.</title>
        <authorList>
            <person name="Henkel C."/>
            <person name="Jong-Raadsen S.A."/>
            <person name="Dufour S."/>
            <person name="Weltzien F.-A."/>
            <person name="Palstra A.P."/>
            <person name="Pelster B."/>
            <person name="Spaink H.P."/>
            <person name="Van Den Thillart G.E."/>
            <person name="Jansen H."/>
            <person name="Zahm M."/>
            <person name="Klopp C."/>
            <person name="Cedric C."/>
            <person name="Louis A."/>
            <person name="Berthelot C."/>
            <person name="Parey E."/>
            <person name="Roest Crollius H."/>
            <person name="Montfort J."/>
            <person name="Robinson-Rechavi M."/>
            <person name="Bucao C."/>
            <person name="Bouchez O."/>
            <person name="Gislard M."/>
            <person name="Lluch J."/>
            <person name="Milhes M."/>
            <person name="Lampietro C."/>
            <person name="Lopez Roques C."/>
            <person name="Donnadieu C."/>
            <person name="Braasch I."/>
            <person name="Desvignes T."/>
            <person name="Postlethwait J."/>
            <person name="Bobe J."/>
            <person name="Guiguen Y."/>
            <person name="Dirks R."/>
        </authorList>
    </citation>
    <scope>NUCLEOTIDE SEQUENCE</scope>
    <source>
        <strain evidence="5">Tag_6206</strain>
        <tissue evidence="5">Liver</tissue>
    </source>
</reference>
<evidence type="ECO:0000256" key="4">
    <source>
        <dbReference type="SAM" id="MobiDB-lite"/>
    </source>
</evidence>
<evidence type="ECO:0000313" key="6">
    <source>
        <dbReference type="Proteomes" id="UP001044222"/>
    </source>
</evidence>
<comment type="subcellular location">
    <subcellularLocation>
        <location evidence="1">Lipid droplet</location>
    </subcellularLocation>
</comment>
<dbReference type="Proteomes" id="UP001044222">
    <property type="component" value="Chromosome 11"/>
</dbReference>
<evidence type="ECO:0000256" key="3">
    <source>
        <dbReference type="ARBA" id="ARBA00022677"/>
    </source>
</evidence>
<feature type="compositionally biased region" description="Acidic residues" evidence="4">
    <location>
        <begin position="198"/>
        <end position="213"/>
    </location>
</feature>
<dbReference type="PANTHER" id="PTHR47138">
    <property type="entry name" value="PERILIPIN-1"/>
    <property type="match status" value="1"/>
</dbReference>
<feature type="region of interest" description="Disordered" evidence="4">
    <location>
        <begin position="373"/>
        <end position="435"/>
    </location>
</feature>
<dbReference type="PANTHER" id="PTHR47138:SF1">
    <property type="entry name" value="PERILIPIN-1"/>
    <property type="match status" value="1"/>
</dbReference>
<feature type="region of interest" description="Disordered" evidence="4">
    <location>
        <begin position="198"/>
        <end position="218"/>
    </location>
</feature>